<sequence>MYNIPNKGIGVNILAKELLIMMKRVFFYDLFIGIIVAIVSLLLISNYCFYLLLGIVTAILSFFMNSVFTNYIVTSRKESYRMLMLFNSIFRIAFICIIAILIFSFNESMVFPFLIGYSLHFLSIIVYSVSIKN</sequence>
<dbReference type="Proteomes" id="UP000563151">
    <property type="component" value="Unassembled WGS sequence"/>
</dbReference>
<evidence type="ECO:0000313" key="8">
    <source>
        <dbReference type="Proteomes" id="UP000563151"/>
    </source>
</evidence>
<keyword evidence="2" id="KW-1003">Cell membrane</keyword>
<evidence type="ECO:0000256" key="3">
    <source>
        <dbReference type="ARBA" id="ARBA00022692"/>
    </source>
</evidence>
<feature type="transmembrane region" description="Helical" evidence="6">
    <location>
        <begin position="109"/>
        <end position="129"/>
    </location>
</feature>
<feature type="transmembrane region" description="Helical" evidence="6">
    <location>
        <begin position="25"/>
        <end position="44"/>
    </location>
</feature>
<feature type="transmembrane region" description="Helical" evidence="6">
    <location>
        <begin position="85"/>
        <end position="103"/>
    </location>
</feature>
<evidence type="ECO:0000256" key="2">
    <source>
        <dbReference type="ARBA" id="ARBA00022475"/>
    </source>
</evidence>
<accession>A0A923ECG0</accession>
<evidence type="ECO:0000256" key="6">
    <source>
        <dbReference type="SAM" id="Phobius"/>
    </source>
</evidence>
<dbReference type="Pfam" id="PF03899">
    <property type="entry name" value="ATP-synt_I"/>
    <property type="match status" value="1"/>
</dbReference>
<feature type="transmembrane region" description="Helical" evidence="6">
    <location>
        <begin position="50"/>
        <end position="73"/>
    </location>
</feature>
<dbReference type="GO" id="GO:0005886">
    <property type="term" value="C:plasma membrane"/>
    <property type="evidence" value="ECO:0007669"/>
    <property type="project" value="UniProtKB-SubCell"/>
</dbReference>
<keyword evidence="3 6" id="KW-0812">Transmembrane</keyword>
<evidence type="ECO:0000256" key="1">
    <source>
        <dbReference type="ARBA" id="ARBA00004651"/>
    </source>
</evidence>
<organism evidence="7 8">
    <name type="scientific">Clostridium tetanomorphum</name>
    <dbReference type="NCBI Taxonomy" id="1553"/>
    <lineage>
        <taxon>Bacteria</taxon>
        <taxon>Bacillati</taxon>
        <taxon>Bacillota</taxon>
        <taxon>Clostridia</taxon>
        <taxon>Eubacteriales</taxon>
        <taxon>Clostridiaceae</taxon>
        <taxon>Clostridium</taxon>
    </lineage>
</organism>
<evidence type="ECO:0000256" key="5">
    <source>
        <dbReference type="ARBA" id="ARBA00023136"/>
    </source>
</evidence>
<protein>
    <recommendedName>
        <fullName evidence="9">ATP synthase subunit I</fullName>
    </recommendedName>
</protein>
<keyword evidence="8" id="KW-1185">Reference proteome</keyword>
<keyword evidence="4 6" id="KW-1133">Transmembrane helix</keyword>
<evidence type="ECO:0000313" key="7">
    <source>
        <dbReference type="EMBL" id="MBC2399382.1"/>
    </source>
</evidence>
<proteinExistence type="predicted"/>
<dbReference type="InterPro" id="IPR005598">
    <property type="entry name" value="ATP_synth_I"/>
</dbReference>
<comment type="caution">
    <text evidence="7">The sequence shown here is derived from an EMBL/GenBank/DDBJ whole genome shotgun (WGS) entry which is preliminary data.</text>
</comment>
<name>A0A923ECG0_CLOTT</name>
<evidence type="ECO:0000256" key="4">
    <source>
        <dbReference type="ARBA" id="ARBA00022989"/>
    </source>
</evidence>
<dbReference type="AlphaFoldDB" id="A0A923ECG0"/>
<dbReference type="EMBL" id="JAAZWO010000027">
    <property type="protein sequence ID" value="MBC2399382.1"/>
    <property type="molecule type" value="Genomic_DNA"/>
</dbReference>
<comment type="subcellular location">
    <subcellularLocation>
        <location evidence="1">Cell membrane</location>
        <topology evidence="1">Multi-pass membrane protein</topology>
    </subcellularLocation>
</comment>
<keyword evidence="5 6" id="KW-0472">Membrane</keyword>
<reference evidence="7 8" key="1">
    <citation type="submission" date="2020-04" db="EMBL/GenBank/DDBJ databases">
        <title>Genomic insights into acetone-butanol-ethanol (ABE) fermentation by sequencing solventogenic clostridia strains.</title>
        <authorList>
            <person name="Brown S."/>
        </authorList>
    </citation>
    <scope>NUCLEOTIDE SEQUENCE [LARGE SCALE GENOMIC DNA]</scope>
    <source>
        <strain evidence="7 8">DJ011</strain>
    </source>
</reference>
<dbReference type="RefSeq" id="WP_035145063.1">
    <property type="nucleotide sequence ID" value="NZ_JAAZWO010000027.1"/>
</dbReference>
<evidence type="ECO:0008006" key="9">
    <source>
        <dbReference type="Google" id="ProtNLM"/>
    </source>
</evidence>
<gene>
    <name evidence="7" type="ORF">HGG79_16635</name>
</gene>